<dbReference type="Proteomes" id="UP000320209">
    <property type="component" value="Unassembled WGS sequence"/>
</dbReference>
<keyword evidence="2" id="KW-0472">Membrane</keyword>
<keyword evidence="2" id="KW-0812">Transmembrane</keyword>
<feature type="transmembrane region" description="Helical" evidence="2">
    <location>
        <begin position="116"/>
        <end position="145"/>
    </location>
</feature>
<evidence type="ECO:0000313" key="4">
    <source>
        <dbReference type="EMBL" id="TQL70520.1"/>
    </source>
</evidence>
<keyword evidence="2" id="KW-1133">Transmembrane helix</keyword>
<feature type="region of interest" description="Disordered" evidence="1">
    <location>
        <begin position="1"/>
        <end position="92"/>
    </location>
</feature>
<dbReference type="AlphaFoldDB" id="A0A543ADA5"/>
<reference evidence="4 5" key="1">
    <citation type="submission" date="2019-06" db="EMBL/GenBank/DDBJ databases">
        <title>Sequencing the genomes of 1000 actinobacteria strains.</title>
        <authorList>
            <person name="Klenk H.-P."/>
        </authorList>
    </citation>
    <scope>NUCLEOTIDE SEQUENCE [LARGE SCALE GENOMIC DNA]</scope>
    <source>
        <strain evidence="4 5">DSM 25218</strain>
    </source>
</reference>
<dbReference type="EMBL" id="VFOV01000001">
    <property type="protein sequence ID" value="TQL70520.1"/>
    <property type="molecule type" value="Genomic_DNA"/>
</dbReference>
<dbReference type="InterPro" id="IPR025241">
    <property type="entry name" value="DUF4190"/>
</dbReference>
<dbReference type="Pfam" id="PF13828">
    <property type="entry name" value="DUF4190"/>
    <property type="match status" value="1"/>
</dbReference>
<evidence type="ECO:0000256" key="2">
    <source>
        <dbReference type="SAM" id="Phobius"/>
    </source>
</evidence>
<evidence type="ECO:0000256" key="1">
    <source>
        <dbReference type="SAM" id="MobiDB-lite"/>
    </source>
</evidence>
<name>A0A543ADA5_9ACTN</name>
<accession>A0A543ADA5</accession>
<feature type="transmembrane region" description="Helical" evidence="2">
    <location>
        <begin position="166"/>
        <end position="193"/>
    </location>
</feature>
<feature type="domain" description="DUF4190" evidence="3">
    <location>
        <begin position="114"/>
        <end position="180"/>
    </location>
</feature>
<gene>
    <name evidence="4" type="ORF">FB381_4456</name>
</gene>
<comment type="caution">
    <text evidence="4">The sequence shown here is derived from an EMBL/GenBank/DDBJ whole genome shotgun (WGS) entry which is preliminary data.</text>
</comment>
<sequence length="211" mass="21065">MSDMTNPSDDQPDPNQPADGSTPPPPASPDAAPEQAQQPGQPDPTQPAYGQTYGEQPANPYGGATFDQKPPAASYGTPPPPPPAYGAQPGYGAQPYGGQAPYGAGVGQPDSGSTTAMVLGIIGVAGGLACYLPLLASPFALFLGLASKKRIDASNGGLTGRGQAQAGFILGIIGTVILVLGILLIVGLVIIGISGGFDDPSSSYEPYDSGI</sequence>
<proteinExistence type="predicted"/>
<organism evidence="4 5">
    <name type="scientific">Nocardioides albertanoniae</name>
    <dbReference type="NCBI Taxonomy" id="1175486"/>
    <lineage>
        <taxon>Bacteria</taxon>
        <taxon>Bacillati</taxon>
        <taxon>Actinomycetota</taxon>
        <taxon>Actinomycetes</taxon>
        <taxon>Propionibacteriales</taxon>
        <taxon>Nocardioidaceae</taxon>
        <taxon>Nocardioides</taxon>
    </lineage>
</organism>
<evidence type="ECO:0000313" key="5">
    <source>
        <dbReference type="Proteomes" id="UP000320209"/>
    </source>
</evidence>
<feature type="compositionally biased region" description="Low complexity" evidence="1">
    <location>
        <begin position="29"/>
        <end position="40"/>
    </location>
</feature>
<protein>
    <submittedName>
        <fullName evidence="4">Uncharacterized protein DUF4190</fullName>
    </submittedName>
</protein>
<keyword evidence="5" id="KW-1185">Reference proteome</keyword>
<evidence type="ECO:0000259" key="3">
    <source>
        <dbReference type="Pfam" id="PF13828"/>
    </source>
</evidence>